<evidence type="ECO:0000313" key="3">
    <source>
        <dbReference type="Proteomes" id="UP000198956"/>
    </source>
</evidence>
<reference evidence="2 3" key="1">
    <citation type="submission" date="2016-10" db="EMBL/GenBank/DDBJ databases">
        <authorList>
            <person name="de Groot N.N."/>
        </authorList>
    </citation>
    <scope>NUCLEOTIDE SEQUENCE [LARGE SCALE GENOMIC DNA]</scope>
    <source>
        <strain evidence="2 3">L 420-91</strain>
    </source>
</reference>
<evidence type="ECO:0008006" key="4">
    <source>
        <dbReference type="Google" id="ProtNLM"/>
    </source>
</evidence>
<dbReference type="AlphaFoldDB" id="A0A1G8EEL3"/>
<dbReference type="Proteomes" id="UP000198956">
    <property type="component" value="Unassembled WGS sequence"/>
</dbReference>
<dbReference type="RefSeq" id="WP_091261197.1">
    <property type="nucleotide sequence ID" value="NZ_FNDE01000043.1"/>
</dbReference>
<proteinExistence type="predicted"/>
<evidence type="ECO:0000256" key="1">
    <source>
        <dbReference type="SAM" id="MobiDB-lite"/>
    </source>
</evidence>
<evidence type="ECO:0000313" key="2">
    <source>
        <dbReference type="EMBL" id="SDH68372.1"/>
    </source>
</evidence>
<sequence length="799" mass="89680">MQVSDVTRSIHTSQMPGKTTEPQQGQMTNHVNGQGSVSLSSETTAEQVLQDAGIKATVEMKEAVRLLIAERIPVTKETLHSLQHILQKGEGTIQQKLDTLSIMAQKKISVTPRSYEAVFRALYGPSLDQILSELAKEAPDLLPELRFLSNSDSLQDAHRSVPDHSRAGMSALLEQALQKLAEQALAIRMSGRATRSQLRELQEAVAQAVQEARLSTEVRKDLESAIRQIMKELRMSLSYEAVGRHAEAKIMVERSIDMLVKMLKLPVVGTGGARTESGSPNMSFPDGEGVDHSGANVLRPLSETFIRLGNLVSLARQELLVALGNIQMEGSTSSRQPDIVMRDLAVALRDAIKREGVPQKEANQAAHILQQLEEAARQPAQNGERLLAGMDELERLFAASGERMAALTAVQTATFERLTRYIPDYLHQVGEKFRQTKKEIINNVERMSQFLRQNIPQAASYIQRIVEPTIEMVNRLVNKGEFALFADMDFEYELLRMSGELQRVKGLLAKGEQDEALRLFQRLRTDLEKLNWQPSYTKVERFFSKMTGEGGMQNPLQLYAQQWREESLTGRGVQEAMRGMGFSHEREAVEWMMRREGDMRSAGYNSSDARGEKPPHNLKAMLMNGMESHASPKAREMLEQALSHVTGQQLLSKQEAGTVTQSFQVQLPLPWEEGMHSVHMQVRARQNGEQMDWENCSLFFFLDTPKFGETGVAVTVVEREMAIRVQNDHPFVEQAFAPYIPRMKEELQRMGYRVQSVTFSPLAHQERESEQRKAPAIDTATGRQHAFAHTSGEGVDISV</sequence>
<dbReference type="EMBL" id="FNDE01000043">
    <property type="protein sequence ID" value="SDH68372.1"/>
    <property type="molecule type" value="Genomic_DNA"/>
</dbReference>
<organism evidence="2 3">
    <name type="scientific">Aneurinibacillus thermoaerophilus</name>
    <dbReference type="NCBI Taxonomy" id="143495"/>
    <lineage>
        <taxon>Bacteria</taxon>
        <taxon>Bacillati</taxon>
        <taxon>Bacillota</taxon>
        <taxon>Bacilli</taxon>
        <taxon>Bacillales</taxon>
        <taxon>Paenibacillaceae</taxon>
        <taxon>Aneurinibacillus group</taxon>
        <taxon>Aneurinibacillus</taxon>
    </lineage>
</organism>
<feature type="region of interest" description="Disordered" evidence="1">
    <location>
        <begin position="1"/>
        <end position="42"/>
    </location>
</feature>
<feature type="region of interest" description="Disordered" evidence="1">
    <location>
        <begin position="761"/>
        <end position="799"/>
    </location>
</feature>
<accession>A0A1G8EEL3</accession>
<protein>
    <recommendedName>
        <fullName evidence="4">Hook-length control protein FliK</fullName>
    </recommendedName>
</protein>
<gene>
    <name evidence="2" type="ORF">SAMN04489735_104312</name>
</gene>
<dbReference type="OrthoDB" id="2351076at2"/>
<feature type="compositionally biased region" description="Basic and acidic residues" evidence="1">
    <location>
        <begin position="764"/>
        <end position="775"/>
    </location>
</feature>
<name>A0A1G8EEL3_ANETH</name>